<dbReference type="Pfam" id="PF10373">
    <property type="entry name" value="EST1_DNA_bind"/>
    <property type="match status" value="1"/>
</dbReference>
<reference evidence="2" key="1">
    <citation type="journal article" date="2016" name="Nat. Genet.">
        <title>A high-quality carrot genome assembly provides new insights into carotenoid accumulation and asterid genome evolution.</title>
        <authorList>
            <person name="Iorizzo M."/>
            <person name="Ellison S."/>
            <person name="Senalik D."/>
            <person name="Zeng P."/>
            <person name="Satapoomin P."/>
            <person name="Huang J."/>
            <person name="Bowman M."/>
            <person name="Iovene M."/>
            <person name="Sanseverino W."/>
            <person name="Cavagnaro P."/>
            <person name="Yildiz M."/>
            <person name="Macko-Podgorni A."/>
            <person name="Moranska E."/>
            <person name="Grzebelus E."/>
            <person name="Grzebelus D."/>
            <person name="Ashrafi H."/>
            <person name="Zheng Z."/>
            <person name="Cheng S."/>
            <person name="Spooner D."/>
            <person name="Van Deynze A."/>
            <person name="Simon P."/>
        </authorList>
    </citation>
    <scope>NUCLEOTIDE SEQUENCE</scope>
    <source>
        <tissue evidence="2">Leaf</tissue>
    </source>
</reference>
<dbReference type="GO" id="GO:0000184">
    <property type="term" value="P:nuclear-transcribed mRNA catabolic process, nonsense-mediated decay"/>
    <property type="evidence" value="ECO:0007669"/>
    <property type="project" value="TreeGrafter"/>
</dbReference>
<evidence type="ECO:0000256" key="1">
    <source>
        <dbReference type="ARBA" id="ARBA00022737"/>
    </source>
</evidence>
<keyword evidence="1" id="KW-0677">Repeat</keyword>
<dbReference type="GO" id="GO:0042162">
    <property type="term" value="F:telomeric DNA binding"/>
    <property type="evidence" value="ECO:0007669"/>
    <property type="project" value="TreeGrafter"/>
</dbReference>
<dbReference type="Pfam" id="PF10374">
    <property type="entry name" value="EST1"/>
    <property type="match status" value="1"/>
</dbReference>
<dbReference type="PANTHER" id="PTHR15696:SF25">
    <property type="entry name" value="OS08G0305300 PROTEIN"/>
    <property type="match status" value="1"/>
</dbReference>
<name>A0A165YDE1_DAUCS</name>
<organism evidence="2 3">
    <name type="scientific">Daucus carota subsp. sativus</name>
    <name type="common">Carrot</name>
    <dbReference type="NCBI Taxonomy" id="79200"/>
    <lineage>
        <taxon>Eukaryota</taxon>
        <taxon>Viridiplantae</taxon>
        <taxon>Streptophyta</taxon>
        <taxon>Embryophyta</taxon>
        <taxon>Tracheophyta</taxon>
        <taxon>Spermatophyta</taxon>
        <taxon>Magnoliopsida</taxon>
        <taxon>eudicotyledons</taxon>
        <taxon>Gunneridae</taxon>
        <taxon>Pentapetalae</taxon>
        <taxon>asterids</taxon>
        <taxon>campanulids</taxon>
        <taxon>Apiales</taxon>
        <taxon>Apiaceae</taxon>
        <taxon>Apioideae</taxon>
        <taxon>Scandiceae</taxon>
        <taxon>Daucinae</taxon>
        <taxon>Daucus</taxon>
        <taxon>Daucus sect. Daucus</taxon>
    </lineage>
</organism>
<dbReference type="SUPFAM" id="SSF48452">
    <property type="entry name" value="TPR-like"/>
    <property type="match status" value="1"/>
</dbReference>
<dbReference type="EMBL" id="CP093346">
    <property type="protein sequence ID" value="WOG98037.1"/>
    <property type="molecule type" value="Genomic_DNA"/>
</dbReference>
<dbReference type="OMA" id="NGIEHET"/>
<dbReference type="InterPro" id="IPR018834">
    <property type="entry name" value="DNA/RNA-bd_Est1-type"/>
</dbReference>
<dbReference type="Proteomes" id="UP000077755">
    <property type="component" value="Chromosome 4"/>
</dbReference>
<sequence length="960" mass="107235">MTIPMDNTSDNLPRERIQRLYNQNAELESRRRKAAQARIPSDPNAWQQMRENYETIILEDNAFSEQHEVEYALWQLHYRRIEELRAHYSAALSAVSQSGKGSMRGGPERVTKIRSQLKTFLSQATGFYHDLMVKIRAKYGLPLGHFAEDLETQISLSKDGNRLVEIKKGLVSCNRCLIYLGDLARYKGLYGEDDSKARDFAASYSYYMQAAAIWPSSGNPHHQLAILASYSGDELVAVYRYFRSLAVDNPFSTARENLIIAFEKNRQIYSQLLGDVKPSSVKTRQVRVNGRGRGKGDNKPTTKDVKVEATLFKEKSRSMAEILKAFSTRFVRLNGILFTRTSLETFEEVFSLTKSDFLELVSSGAVEGLNFGSDTSECRLLIIRLIVILIFTVHNVNRETENQSYAVILQRSVVLKNAFTAIFEFMGHILERCIQLTDPSASYMLPGIMVFVEWLACRQDIAVGSELDERQSSARSFFWNHCVTFFNKLLSSSFMFVNQDEDDTCFYNMSSYDENETGNRLALPEDFELRGFLPLQAAQLVLDFSRKHSFESEGGKKEKKARIERIIAAGKSLANVVKVGQQVIYYDTRLKSFVFGVEPQIAENPVLDFKGEANLEGSKTTALQPKAQLHLDVDDEDEVIVFKPVVNKNNTDVIDSNLTVSEVFLSGIDVSSVSLGNTSAYVSASHDDTILQNSFNTSSRPPISLDFTAQYLQPSQPSDLNWATERGSAVNGFSNLSFVESDFSSKSKLQDFSGLLRPAPSTAPFPQPPSLDAVNRYPGSSTETLIPNQSDSVMSSGVNTDTLSRKPSLAMAVGAKKNPVSRPIRHSGPPPGFNSVPSKPVDELFSGITLKEAPAMDDYSWLDGYRLPASAQIGGFSNSINPVQAGLPPTKSENSIGLVSFPFPGKQVSTSRAQMDKQNIWQDYQFPGTLNQNHQKANIQTIPIGQQYQGQSLWEGRFFV</sequence>
<proteinExistence type="predicted"/>
<dbReference type="OrthoDB" id="69928at2759"/>
<dbReference type="GO" id="GO:0070034">
    <property type="term" value="F:telomerase RNA binding"/>
    <property type="evidence" value="ECO:0007669"/>
    <property type="project" value="TreeGrafter"/>
</dbReference>
<reference evidence="2" key="2">
    <citation type="submission" date="2022-03" db="EMBL/GenBank/DDBJ databases">
        <title>Draft title - Genomic analysis of global carrot germplasm unveils the trajectory of domestication and the origin of high carotenoid orange carrot.</title>
        <authorList>
            <person name="Iorizzo M."/>
            <person name="Ellison S."/>
            <person name="Senalik D."/>
            <person name="Macko-Podgorni A."/>
            <person name="Grzebelus D."/>
            <person name="Bostan H."/>
            <person name="Rolling W."/>
            <person name="Curaba J."/>
            <person name="Simon P."/>
        </authorList>
    </citation>
    <scope>NUCLEOTIDE SEQUENCE</scope>
    <source>
        <tissue evidence="2">Leaf</tissue>
    </source>
</reference>
<dbReference type="FunFam" id="1.25.40.10:FF:000225">
    <property type="entry name" value="Protein SMG7"/>
    <property type="match status" value="1"/>
</dbReference>
<dbReference type="KEGG" id="dcr:108218640"/>
<accession>A0A165YDE1</accession>
<dbReference type="InterPro" id="IPR019458">
    <property type="entry name" value="Est1-like_N"/>
</dbReference>
<protein>
    <submittedName>
        <fullName evidence="2">Uncharacterized protein</fullName>
    </submittedName>
</protein>
<evidence type="ECO:0000313" key="3">
    <source>
        <dbReference type="Proteomes" id="UP000077755"/>
    </source>
</evidence>
<dbReference type="AlphaFoldDB" id="A0A165YDE1"/>
<dbReference type="Gramene" id="KZM98999">
    <property type="protein sequence ID" value="KZM98999"/>
    <property type="gene ID" value="DCAR_013639"/>
</dbReference>
<dbReference type="InterPro" id="IPR011990">
    <property type="entry name" value="TPR-like_helical_dom_sf"/>
</dbReference>
<keyword evidence="3" id="KW-1185">Reference proteome</keyword>
<dbReference type="GO" id="GO:0005697">
    <property type="term" value="C:telomerase holoenzyme complex"/>
    <property type="evidence" value="ECO:0007669"/>
    <property type="project" value="TreeGrafter"/>
</dbReference>
<gene>
    <name evidence="2" type="ORF">DCAR_0417378</name>
</gene>
<dbReference type="PANTHER" id="PTHR15696">
    <property type="entry name" value="SMG-7 SUPPRESSOR WITH MORPHOLOGICAL EFFECT ON GENITALIA PROTEIN 7"/>
    <property type="match status" value="1"/>
</dbReference>
<dbReference type="InterPro" id="IPR045153">
    <property type="entry name" value="Est1/Ebs1-like"/>
</dbReference>
<dbReference type="Gene3D" id="1.25.40.10">
    <property type="entry name" value="Tetratricopeptide repeat domain"/>
    <property type="match status" value="1"/>
</dbReference>
<evidence type="ECO:0000313" key="2">
    <source>
        <dbReference type="EMBL" id="WOG98037.1"/>
    </source>
</evidence>